<evidence type="ECO:0008006" key="5">
    <source>
        <dbReference type="Google" id="ProtNLM"/>
    </source>
</evidence>
<dbReference type="KEGG" id="spu:574755"/>
<keyword evidence="4" id="KW-1185">Reference proteome</keyword>
<evidence type="ECO:0000256" key="1">
    <source>
        <dbReference type="SAM" id="MobiDB-lite"/>
    </source>
</evidence>
<keyword evidence="2" id="KW-0812">Transmembrane</keyword>
<feature type="transmembrane region" description="Helical" evidence="2">
    <location>
        <begin position="206"/>
        <end position="227"/>
    </location>
</feature>
<protein>
    <recommendedName>
        <fullName evidence="5">Thiamine transporter SLC35F3</fullName>
    </recommendedName>
</protein>
<evidence type="ECO:0000313" key="3">
    <source>
        <dbReference type="EnsemblMetazoa" id="XP_030829889"/>
    </source>
</evidence>
<dbReference type="AlphaFoldDB" id="A0A7M7N1Z7"/>
<feature type="transmembrane region" description="Helical" evidence="2">
    <location>
        <begin position="118"/>
        <end position="139"/>
    </location>
</feature>
<dbReference type="GeneID" id="574755"/>
<feature type="transmembrane region" description="Helical" evidence="2">
    <location>
        <begin position="411"/>
        <end position="434"/>
    </location>
</feature>
<dbReference type="EnsemblMetazoa" id="XM_030974029">
    <property type="protein sequence ID" value="XP_030829889"/>
    <property type="gene ID" value="LOC574755"/>
</dbReference>
<reference evidence="4" key="1">
    <citation type="submission" date="2015-02" db="EMBL/GenBank/DDBJ databases">
        <title>Genome sequencing for Strongylocentrotus purpuratus.</title>
        <authorList>
            <person name="Murali S."/>
            <person name="Liu Y."/>
            <person name="Vee V."/>
            <person name="English A."/>
            <person name="Wang M."/>
            <person name="Skinner E."/>
            <person name="Han Y."/>
            <person name="Muzny D.M."/>
            <person name="Worley K.C."/>
            <person name="Gibbs R.A."/>
        </authorList>
    </citation>
    <scope>NUCLEOTIDE SEQUENCE</scope>
</reference>
<sequence>MDIENQPNTDQQDSAATEAPASEMEGTPVEDTRVEDKVMVVNEEGATPDEGEEAAEKDPMLSPPPEYHLVVGDQAAEVQKEGATKQNGVHPTADSDQDHPPSKPPSTCCLSYGTARKLLIGVTIGLSVAISWVAATQFMKAMYSADNFDAPYFIIWFSTSWMVVCYPIYIIGSLVIFKDQRNAGWAGVKELFKDDQQIYGPRGMTVWTFLKLTGPFCALWMITNYMYAAALKFKSPTDVTAIFVTNTAFIYIFSWIWLEELLILLPARLCSVILSIVGTVLMMAADGFGGGSVIGVLLALGAAIGAALYKVLFKRFLGDATYGQVSLFLTMLALLNLVLLWPIMLGLYYGKRETLDWNNLPWAFLCGTSALGIVFNFLVNFGIALTYPLLISLANVLGIPINAVIDTAFGGVLLAPLKIVGALLIIGGFVIMLLPEAWQVKVACWKEGDPPCRRRGNMQRIPSVELDERAREADNVVRI</sequence>
<dbReference type="RefSeq" id="XP_030829888.1">
    <property type="nucleotide sequence ID" value="XM_030974028.1"/>
</dbReference>
<dbReference type="PANTHER" id="PTHR19346:SF4">
    <property type="entry name" value="SUGAR PHOSPHATE TRANSPORTER DOMAIN-CONTAINING PROTEIN"/>
    <property type="match status" value="1"/>
</dbReference>
<keyword evidence="2" id="KW-0472">Membrane</keyword>
<feature type="transmembrane region" description="Helical" evidence="2">
    <location>
        <begin position="239"/>
        <end position="258"/>
    </location>
</feature>
<feature type="region of interest" description="Disordered" evidence="1">
    <location>
        <begin position="1"/>
        <end position="107"/>
    </location>
</feature>
<proteinExistence type="predicted"/>
<dbReference type="OrthoDB" id="10062838at2759"/>
<dbReference type="PANTHER" id="PTHR19346">
    <property type="entry name" value="SUGAR PHOSPHATE TRANSPORTER DOMAIN-CONTAINING PROTEIN"/>
    <property type="match status" value="1"/>
</dbReference>
<organism evidence="3 4">
    <name type="scientific">Strongylocentrotus purpuratus</name>
    <name type="common">Purple sea urchin</name>
    <dbReference type="NCBI Taxonomy" id="7668"/>
    <lineage>
        <taxon>Eukaryota</taxon>
        <taxon>Metazoa</taxon>
        <taxon>Echinodermata</taxon>
        <taxon>Eleutherozoa</taxon>
        <taxon>Echinozoa</taxon>
        <taxon>Echinoidea</taxon>
        <taxon>Euechinoidea</taxon>
        <taxon>Echinacea</taxon>
        <taxon>Camarodonta</taxon>
        <taxon>Echinidea</taxon>
        <taxon>Strongylocentrotidae</taxon>
        <taxon>Strongylocentrotus</taxon>
    </lineage>
</organism>
<feature type="transmembrane region" description="Helical" evidence="2">
    <location>
        <begin position="325"/>
        <end position="348"/>
    </location>
</feature>
<dbReference type="InterPro" id="IPR026505">
    <property type="entry name" value="Solute_c_fam_35_mem_F3/F4"/>
</dbReference>
<feature type="transmembrane region" description="Helical" evidence="2">
    <location>
        <begin position="360"/>
        <end position="379"/>
    </location>
</feature>
<feature type="transmembrane region" description="Helical" evidence="2">
    <location>
        <begin position="151"/>
        <end position="177"/>
    </location>
</feature>
<name>A0A7M7N1Z7_STRPU</name>
<dbReference type="RefSeq" id="XP_030829889.1">
    <property type="nucleotide sequence ID" value="XM_030974029.1"/>
</dbReference>
<dbReference type="OMA" id="RYMCEIQ"/>
<feature type="transmembrane region" description="Helical" evidence="2">
    <location>
        <begin position="386"/>
        <end position="405"/>
    </location>
</feature>
<evidence type="ECO:0000313" key="4">
    <source>
        <dbReference type="Proteomes" id="UP000007110"/>
    </source>
</evidence>
<reference evidence="3" key="2">
    <citation type="submission" date="2021-01" db="UniProtKB">
        <authorList>
            <consortium name="EnsemblMetazoa"/>
        </authorList>
    </citation>
    <scope>IDENTIFICATION</scope>
</reference>
<dbReference type="InParanoid" id="A0A7M7N1Z7"/>
<dbReference type="EnsemblMetazoa" id="XM_030974028">
    <property type="protein sequence ID" value="XP_030829888"/>
    <property type="gene ID" value="LOC574755"/>
</dbReference>
<keyword evidence="2" id="KW-1133">Transmembrane helix</keyword>
<feature type="transmembrane region" description="Helical" evidence="2">
    <location>
        <begin position="265"/>
        <end position="285"/>
    </location>
</feature>
<dbReference type="FunCoup" id="A0A7M7N1Z7">
    <property type="interactions" value="45"/>
</dbReference>
<dbReference type="Proteomes" id="UP000007110">
    <property type="component" value="Unassembled WGS sequence"/>
</dbReference>
<evidence type="ECO:0000256" key="2">
    <source>
        <dbReference type="SAM" id="Phobius"/>
    </source>
</evidence>
<feature type="transmembrane region" description="Helical" evidence="2">
    <location>
        <begin position="291"/>
        <end position="313"/>
    </location>
</feature>
<accession>A0A7M7N1Z7</accession>
<feature type="compositionally biased region" description="Polar residues" evidence="1">
    <location>
        <begin position="1"/>
        <end position="15"/>
    </location>
</feature>